<feature type="compositionally biased region" description="Polar residues" evidence="2">
    <location>
        <begin position="1190"/>
        <end position="1210"/>
    </location>
</feature>
<dbReference type="Pfam" id="PF01968">
    <property type="entry name" value="Hydantoinase_A"/>
    <property type="match status" value="1"/>
</dbReference>
<dbReference type="EMBL" id="CP133548">
    <property type="protein sequence ID" value="WMS86276.1"/>
    <property type="molecule type" value="Genomic_DNA"/>
</dbReference>
<dbReference type="GO" id="GO:0005829">
    <property type="term" value="C:cytosol"/>
    <property type="evidence" value="ECO:0007669"/>
    <property type="project" value="TreeGrafter"/>
</dbReference>
<evidence type="ECO:0000259" key="5">
    <source>
        <dbReference type="Pfam" id="PF05378"/>
    </source>
</evidence>
<feature type="region of interest" description="Disordered" evidence="2">
    <location>
        <begin position="1179"/>
        <end position="1210"/>
    </location>
</feature>
<evidence type="ECO:0000256" key="2">
    <source>
        <dbReference type="SAM" id="MobiDB-lite"/>
    </source>
</evidence>
<protein>
    <submittedName>
        <fullName evidence="6">Hydantoinase B/oxoprolinase family protein</fullName>
    </submittedName>
</protein>
<dbReference type="RefSeq" id="WP_309201428.1">
    <property type="nucleotide sequence ID" value="NZ_CP133548.1"/>
</dbReference>
<dbReference type="InterPro" id="IPR002821">
    <property type="entry name" value="Hydantoinase_A"/>
</dbReference>
<dbReference type="InterPro" id="IPR008040">
    <property type="entry name" value="Hydant_A_N"/>
</dbReference>
<evidence type="ECO:0000313" key="7">
    <source>
        <dbReference type="Proteomes" id="UP001239782"/>
    </source>
</evidence>
<evidence type="ECO:0000259" key="4">
    <source>
        <dbReference type="Pfam" id="PF02538"/>
    </source>
</evidence>
<keyword evidence="7" id="KW-1185">Reference proteome</keyword>
<dbReference type="AlphaFoldDB" id="A0AA51X5Z1"/>
<dbReference type="InterPro" id="IPR003692">
    <property type="entry name" value="Hydantoinase_B"/>
</dbReference>
<reference evidence="6 7" key="1">
    <citation type="submission" date="2023-08" db="EMBL/GenBank/DDBJ databases">
        <title>Pleionea litopenaei sp. nov., isolated from stomach of juvenile Litopenaeus vannamei.</title>
        <authorList>
            <person name="Rho A.M."/>
            <person name="Hwang C.Y."/>
        </authorList>
    </citation>
    <scope>NUCLEOTIDE SEQUENCE [LARGE SCALE GENOMIC DNA]</scope>
    <source>
        <strain evidence="6 7">HL-JVS1</strain>
    </source>
</reference>
<name>A0AA51X5Z1_9GAMM</name>
<comment type="similarity">
    <text evidence="1">Belongs to the oxoprolinase family.</text>
</comment>
<evidence type="ECO:0000259" key="3">
    <source>
        <dbReference type="Pfam" id="PF01968"/>
    </source>
</evidence>
<sequence length="1210" mass="132725">MQTWSFWVDRGGTFTDIIAVSTNGDYHSIKVLSEDPDHYHDAVSFGIQSFLSEQHPTIPKENLSTLISEIKMGTTVATNALLERKGAATLLVVNQGFEDLMIIRDQSRANLFDQNIRRQSPLYRHVIGISARLDADGNEVVKLDKEAIKSQLLKFYQQGNQAIAIALMHSYRNPLHEQEVAELAKKIGYTTIVLSHQASPAPKLLPRAETTLIDAYLSPVVHDYVSRLQQTFRDTPIYFMQSNGHLVNAHLFDGKDAVLSGPAGGIVAMAKTANAAGFNKVIGFDMGGTSTDVSLYRGRFEITSNSEIQGTSLRVPMLAVHTVAAGGGSQLSFDGEKFSVGPASVGAHPGPVSYGRGEQLAVTDINVICGKIRSEYFPHVFGHNGQSPLDFERCRRAFESLQKEINKKLDSSFSVHEIAEQFLSIAVNAMANAIKTISTQKGIELTDYALNAFGGAGGQHACLVAEALGIDKIFIHAESSLLSAYGMGCSDIGQESEHYFGQPFSDSIWQEINDLSHQQFIEHKHKLAKIEGDLQHQIVCWLNYQGSDLTLAVTYDQYETMQQSFHRQHQERFGFSNELARIEIQKAHLSTQVSQPLIERKAEQLKPKDIQEHDVWFNDQFIKTSFIAAESIDYEQPIIGPVIIYDSNTTIVVEPNWQIKKTKGDHFSLSKLRKTKVENYNDTKLNPSRLEIFNSLYRHIAEQMGAVLQNTAQSVNIKERLDFSCALFDRTGNLIANAPHMPVHLGSMSDSVKHVIHKNLPFQKGDCFLLNSPYHGGTHLPDITVISPVFIQEELRFWVASRGHHADIGGITPGSMPAHSQSIEDEGVVIECFALIKGHQLDLAGLKRLLTTGKYPVRNFDQNLADLKAQVAANQRGISELQHACKSYGEETISAYMNHVQDYAANAVGRAVAKFSPCSFAIDMDCGAHLNLSISPLKNQGLHFDFSGSSSQLNNNFNAPRSVAKAAILYVLRSLINEDLPLNEGCIRPVKITIPDGSMLSPTYPAAVVAGNVETSQVITDLVFGALGLQASAQGTMNNLTFGNAKYQYYETIAGGSGAGNHYDGCDGVQTHMTNSRITDPEILEMRFPVSLEQFKIRTSSGGSGKHKGGNGLIRRIRFLTEMTVSILSNNRINTPFGIHGGSPGIAGENRLISIDDGWKELPSSCELTVNAGEAIEIRTPGGGGYGFNESDSNESGYSDSGSPQNCSTE</sequence>
<dbReference type="GO" id="GO:0017168">
    <property type="term" value="F:5-oxoprolinase (ATP-hydrolyzing) activity"/>
    <property type="evidence" value="ECO:0007669"/>
    <property type="project" value="TreeGrafter"/>
</dbReference>
<dbReference type="GO" id="GO:0006749">
    <property type="term" value="P:glutathione metabolic process"/>
    <property type="evidence" value="ECO:0007669"/>
    <property type="project" value="TreeGrafter"/>
</dbReference>
<gene>
    <name evidence="6" type="ORF">Q9312_13710</name>
</gene>
<organism evidence="6 7">
    <name type="scientific">Pleionea litopenaei</name>
    <dbReference type="NCBI Taxonomy" id="3070815"/>
    <lineage>
        <taxon>Bacteria</taxon>
        <taxon>Pseudomonadati</taxon>
        <taxon>Pseudomonadota</taxon>
        <taxon>Gammaproteobacteria</taxon>
        <taxon>Oceanospirillales</taxon>
        <taxon>Pleioneaceae</taxon>
        <taxon>Pleionea</taxon>
    </lineage>
</organism>
<feature type="domain" description="Hydantoinase B/oxoprolinase" evidence="4">
    <location>
        <begin position="687"/>
        <end position="1187"/>
    </location>
</feature>
<dbReference type="Pfam" id="PF02538">
    <property type="entry name" value="Hydantoinase_B"/>
    <property type="match status" value="1"/>
</dbReference>
<dbReference type="PANTHER" id="PTHR11365:SF23">
    <property type="entry name" value="HYPOTHETICAL 5-OXOPROLINASE (EUROFUNG)-RELATED"/>
    <property type="match status" value="1"/>
</dbReference>
<evidence type="ECO:0000313" key="6">
    <source>
        <dbReference type="EMBL" id="WMS86276.1"/>
    </source>
</evidence>
<dbReference type="KEGG" id="plei:Q9312_13710"/>
<feature type="domain" description="Hydantoinase A/oxoprolinase" evidence="3">
    <location>
        <begin position="207"/>
        <end position="495"/>
    </location>
</feature>
<dbReference type="Proteomes" id="UP001239782">
    <property type="component" value="Chromosome"/>
</dbReference>
<dbReference type="InterPro" id="IPR045079">
    <property type="entry name" value="Oxoprolinase-like"/>
</dbReference>
<dbReference type="PANTHER" id="PTHR11365">
    <property type="entry name" value="5-OXOPROLINASE RELATED"/>
    <property type="match status" value="1"/>
</dbReference>
<dbReference type="Pfam" id="PF05378">
    <property type="entry name" value="Hydant_A_N"/>
    <property type="match status" value="1"/>
</dbReference>
<feature type="domain" description="Hydantoinase/oxoprolinase N-terminal" evidence="5">
    <location>
        <begin position="6"/>
        <end position="187"/>
    </location>
</feature>
<proteinExistence type="inferred from homology"/>
<evidence type="ECO:0000256" key="1">
    <source>
        <dbReference type="ARBA" id="ARBA00010403"/>
    </source>
</evidence>
<accession>A0AA51X5Z1</accession>